<evidence type="ECO:0000313" key="7">
    <source>
        <dbReference type="Proteomes" id="UP000198341"/>
    </source>
</evidence>
<feature type="compositionally biased region" description="Low complexity" evidence="5">
    <location>
        <begin position="631"/>
        <end position="641"/>
    </location>
</feature>
<dbReference type="GeneID" id="19017056"/>
<dbReference type="FunFam" id="3.90.640.10:FF:000004">
    <property type="entry name" value="Heat shock 70 kDa protein 4"/>
    <property type="match status" value="1"/>
</dbReference>
<dbReference type="InterPro" id="IPR043129">
    <property type="entry name" value="ATPase_NBD"/>
</dbReference>
<dbReference type="AlphaFoldDB" id="K8ET04"/>
<dbReference type="GO" id="GO:0140662">
    <property type="term" value="F:ATP-dependent protein folding chaperone"/>
    <property type="evidence" value="ECO:0007669"/>
    <property type="project" value="InterPro"/>
</dbReference>
<dbReference type="SUPFAM" id="SSF53067">
    <property type="entry name" value="Actin-like ATPase domain"/>
    <property type="match status" value="2"/>
</dbReference>
<evidence type="ECO:0000256" key="3">
    <source>
        <dbReference type="ARBA" id="ARBA00022840"/>
    </source>
</evidence>
<protein>
    <recommendedName>
        <fullName evidence="8">Heat shock protein 70</fullName>
    </recommendedName>
</protein>
<feature type="compositionally biased region" description="Basic and acidic residues" evidence="5">
    <location>
        <begin position="662"/>
        <end position="697"/>
    </location>
</feature>
<dbReference type="PANTHER" id="PTHR45639:SF3">
    <property type="entry name" value="HYPOXIA UP-REGULATED PROTEIN 1"/>
    <property type="match status" value="1"/>
</dbReference>
<keyword evidence="4" id="KW-0143">Chaperone</keyword>
<feature type="compositionally biased region" description="Basic and acidic residues" evidence="5">
    <location>
        <begin position="812"/>
        <end position="826"/>
    </location>
</feature>
<dbReference type="PRINTS" id="PR00301">
    <property type="entry name" value="HEATSHOCK70"/>
</dbReference>
<dbReference type="InterPro" id="IPR029047">
    <property type="entry name" value="HSP70_peptide-bd_sf"/>
</dbReference>
<dbReference type="OrthoDB" id="10262720at2759"/>
<keyword evidence="2" id="KW-0256">Endoplasmic reticulum</keyword>
<feature type="region of interest" description="Disordered" evidence="5">
    <location>
        <begin position="628"/>
        <end position="743"/>
    </location>
</feature>
<dbReference type="eggNOG" id="KOG0103">
    <property type="taxonomic scope" value="Eukaryota"/>
</dbReference>
<proteinExistence type="predicted"/>
<feature type="region of interest" description="Disordered" evidence="5">
    <location>
        <begin position="812"/>
        <end position="838"/>
    </location>
</feature>
<dbReference type="EMBL" id="FO082276">
    <property type="protein sequence ID" value="CCO15560.1"/>
    <property type="molecule type" value="Genomic_DNA"/>
</dbReference>
<gene>
    <name evidence="6" type="ORF">Bathy03g05190</name>
</gene>
<evidence type="ECO:0000256" key="4">
    <source>
        <dbReference type="ARBA" id="ARBA00023186"/>
    </source>
</evidence>
<feature type="region of interest" description="Disordered" evidence="5">
    <location>
        <begin position="922"/>
        <end position="1069"/>
    </location>
</feature>
<dbReference type="InterPro" id="IPR029048">
    <property type="entry name" value="HSP70_C_sf"/>
</dbReference>
<dbReference type="Gene3D" id="2.60.34.10">
    <property type="entry name" value="Substrate Binding Domain Of DNAk, Chain A, domain 1"/>
    <property type="match status" value="1"/>
</dbReference>
<dbReference type="eggNOG" id="KOG0104">
    <property type="taxonomic scope" value="Eukaryota"/>
</dbReference>
<name>K8ET04_9CHLO</name>
<accession>K8ET04</accession>
<dbReference type="GO" id="GO:0034663">
    <property type="term" value="C:endoplasmic reticulum chaperone complex"/>
    <property type="evidence" value="ECO:0007669"/>
    <property type="project" value="TreeGrafter"/>
</dbReference>
<dbReference type="RefSeq" id="XP_007514123.1">
    <property type="nucleotide sequence ID" value="XM_007514061.1"/>
</dbReference>
<dbReference type="Pfam" id="PF00012">
    <property type="entry name" value="HSP70"/>
    <property type="match status" value="1"/>
</dbReference>
<keyword evidence="1" id="KW-0547">Nucleotide-binding</keyword>
<dbReference type="Gene3D" id="1.20.1270.10">
    <property type="match status" value="1"/>
</dbReference>
<feature type="compositionally biased region" description="Basic and acidic residues" evidence="5">
    <location>
        <begin position="1011"/>
        <end position="1025"/>
    </location>
</feature>
<feature type="compositionally biased region" description="Acidic residues" evidence="5">
    <location>
        <begin position="717"/>
        <end position="735"/>
    </location>
</feature>
<dbReference type="GO" id="GO:0005524">
    <property type="term" value="F:ATP binding"/>
    <property type="evidence" value="ECO:0007669"/>
    <property type="project" value="UniProtKB-KW"/>
</dbReference>
<evidence type="ECO:0000313" key="6">
    <source>
        <dbReference type="EMBL" id="CCO15560.1"/>
    </source>
</evidence>
<dbReference type="Gene3D" id="3.30.420.40">
    <property type="match status" value="2"/>
</dbReference>
<evidence type="ECO:0008006" key="8">
    <source>
        <dbReference type="Google" id="ProtNLM"/>
    </source>
</evidence>
<reference evidence="6 7" key="1">
    <citation type="submission" date="2011-10" db="EMBL/GenBank/DDBJ databases">
        <authorList>
            <person name="Genoscope - CEA"/>
        </authorList>
    </citation>
    <scope>NUCLEOTIDE SEQUENCE [LARGE SCALE GENOMIC DNA]</scope>
    <source>
        <strain evidence="6 7">RCC 1105</strain>
    </source>
</reference>
<sequence>MGCSSNRKKSFFFKVSFLVYVFLLNKVVKAAVLGIDYGAEFLKISIVAPGRTPITLVINEISKRKTTVAVSFINQDRWLGEEAMNYQARYPEKVTTRLRELLGKSAKSDLVLDYKEKYKLPFEIQENNQGNGRETVEVFIDVENGSSGKQNGDGDGDDAIENNYSSHTIEELVATTLQYAMKIGTALGKGAIKDAVVSVPPYFSQTQRRALYDAADIAGLNVMALVSDVSCAALQWGIDKDFAKNETRNVIFYDVGSSHSSASLVEFGALSERRSKKTYGSFVVKSVEWNDEFGGEDLDVLLVNHFLDEFQEKHGSETNGKDVTKDKRAVAKLRKQVRKTKEMLSANKEAPVSVEGMFEDIDFRSTIDRATFEAKAEKTFQRMLEPLRRLVTVELPKLGLTLEDVEAIEVIGGTVRVPALQRLIDEEVLKDSGKSIDKRLDADEAVAMGAGLFAANMSTTFRMRKFGAADALPYGIDYQVVGGVDEDDEKNNKIALFNRFDAYPSRSKVTIENVTANEYILKTFIAAVKSGDESEDNVKEELVLPPAWSSADVATFNVSGIDHFREKYNNTEDGNVTVTFAMDPSGIFFVEKAQFEVIVTDMVEIPRPKKSKKMDDKKSKKNITIEEVETTAKATDETAATVSEDEKEEKEEEKEAAAPAEETTKEEEKKEDKEEKETDATDSESGKKEQAEEGEKESAEEEEEKPAASEETKEGEEKEEEEEEGKEEEEEDDKEEVYIPQYRERKRKFKHDLLVSESDNPIVQMTNAEILASKGKLEKLHAKDQAKRETEAAKSNLEAYIYSSRSKVRQDEDIEKVTTEEQRESHLQSLEDAEDWLYTDEGENANKTTYETKHKGLKDVSDAFIFRAQESSVRPESVKYAKKWIADTRKTIGTWKDKKKHIFANETEPLLQDIADLESFLEEKEKEQEAKEAHEDAAFTSKEVKSELSKRMTKYKKVKSKPAPKVEKPKTNSTGNATGKNSTKKNSKKDKKKGEETTAADEESENTSTPTKEEEDKEGGGRGEEATSSEEGSAADPPMPDEPGPTKKKSWFGKVFDKKEPEEAASGDL</sequence>
<dbReference type="Gene3D" id="3.90.640.10">
    <property type="entry name" value="Actin, Chain A, domain 4"/>
    <property type="match status" value="1"/>
</dbReference>
<keyword evidence="7" id="KW-1185">Reference proteome</keyword>
<evidence type="ECO:0000256" key="5">
    <source>
        <dbReference type="SAM" id="MobiDB-lite"/>
    </source>
</evidence>
<dbReference type="CDD" id="cd10230">
    <property type="entry name" value="ASKHA_NBD_HSP70_HYOU1"/>
    <property type="match status" value="1"/>
</dbReference>
<evidence type="ECO:0000256" key="2">
    <source>
        <dbReference type="ARBA" id="ARBA00022824"/>
    </source>
</evidence>
<organism evidence="6 7">
    <name type="scientific">Bathycoccus prasinos</name>
    <dbReference type="NCBI Taxonomy" id="41875"/>
    <lineage>
        <taxon>Eukaryota</taxon>
        <taxon>Viridiplantae</taxon>
        <taxon>Chlorophyta</taxon>
        <taxon>Mamiellophyceae</taxon>
        <taxon>Mamiellales</taxon>
        <taxon>Bathycoccaceae</taxon>
        <taxon>Bathycoccus</taxon>
    </lineage>
</organism>
<dbReference type="SUPFAM" id="SSF100934">
    <property type="entry name" value="Heat shock protein 70kD (HSP70), C-terminal subdomain"/>
    <property type="match status" value="1"/>
</dbReference>
<evidence type="ECO:0000256" key="1">
    <source>
        <dbReference type="ARBA" id="ARBA00022741"/>
    </source>
</evidence>
<feature type="compositionally biased region" description="Basic residues" evidence="5">
    <location>
        <begin position="982"/>
        <end position="991"/>
    </location>
</feature>
<feature type="compositionally biased region" description="Basic residues" evidence="5">
    <location>
        <begin position="951"/>
        <end position="962"/>
    </location>
</feature>
<keyword evidence="3" id="KW-0067">ATP-binding</keyword>
<dbReference type="PANTHER" id="PTHR45639">
    <property type="entry name" value="HSC70CB, ISOFORM G-RELATED"/>
    <property type="match status" value="1"/>
</dbReference>
<feature type="compositionally biased region" description="Acidic residues" evidence="5">
    <location>
        <begin position="643"/>
        <end position="654"/>
    </location>
</feature>
<feature type="compositionally biased region" description="Basic and acidic residues" evidence="5">
    <location>
        <begin position="705"/>
        <end position="716"/>
    </location>
</feature>
<feature type="compositionally biased region" description="Basic and acidic residues" evidence="5">
    <location>
        <begin position="922"/>
        <end position="950"/>
    </location>
</feature>
<dbReference type="GO" id="GO:0030968">
    <property type="term" value="P:endoplasmic reticulum unfolded protein response"/>
    <property type="evidence" value="ECO:0007669"/>
    <property type="project" value="TreeGrafter"/>
</dbReference>
<dbReference type="KEGG" id="bpg:Bathy03g05190"/>
<dbReference type="STRING" id="41875.K8ET04"/>
<dbReference type="InterPro" id="IPR013126">
    <property type="entry name" value="Hsp_70_fam"/>
</dbReference>
<dbReference type="Proteomes" id="UP000198341">
    <property type="component" value="Chromosome 3"/>
</dbReference>